<keyword evidence="1" id="KW-0472">Membrane</keyword>
<reference evidence="3" key="1">
    <citation type="journal article" date="2019" name="Int. J. Syst. Evol. Microbiol.">
        <title>The Global Catalogue of Microorganisms (GCM) 10K type strain sequencing project: providing services to taxonomists for standard genome sequencing and annotation.</title>
        <authorList>
            <consortium name="The Broad Institute Genomics Platform"/>
            <consortium name="The Broad Institute Genome Sequencing Center for Infectious Disease"/>
            <person name="Wu L."/>
            <person name="Ma J."/>
        </authorList>
    </citation>
    <scope>NUCLEOTIDE SEQUENCE [LARGE SCALE GENOMIC DNA]</scope>
    <source>
        <strain evidence="3">KCTC 3913</strain>
    </source>
</reference>
<dbReference type="RefSeq" id="WP_377937096.1">
    <property type="nucleotide sequence ID" value="NZ_JBHUMF010000031.1"/>
</dbReference>
<dbReference type="Proteomes" id="UP001597506">
    <property type="component" value="Unassembled WGS sequence"/>
</dbReference>
<evidence type="ECO:0008006" key="4">
    <source>
        <dbReference type="Google" id="ProtNLM"/>
    </source>
</evidence>
<feature type="transmembrane region" description="Helical" evidence="1">
    <location>
        <begin position="112"/>
        <end position="134"/>
    </location>
</feature>
<protein>
    <recommendedName>
        <fullName evidence="4">DUF3267 domain-containing protein</fullName>
    </recommendedName>
</protein>
<evidence type="ECO:0000313" key="3">
    <source>
        <dbReference type="Proteomes" id="UP001597506"/>
    </source>
</evidence>
<evidence type="ECO:0000313" key="2">
    <source>
        <dbReference type="EMBL" id="MFD2682433.1"/>
    </source>
</evidence>
<organism evidence="2 3">
    <name type="scientific">Bacillus seohaeanensis</name>
    <dbReference type="NCBI Taxonomy" id="284580"/>
    <lineage>
        <taxon>Bacteria</taxon>
        <taxon>Bacillati</taxon>
        <taxon>Bacillota</taxon>
        <taxon>Bacilli</taxon>
        <taxon>Bacillales</taxon>
        <taxon>Bacillaceae</taxon>
        <taxon>Bacillus</taxon>
    </lineage>
</organism>
<keyword evidence="1" id="KW-0812">Transmembrane</keyword>
<keyword evidence="1" id="KW-1133">Transmembrane helix</keyword>
<feature type="transmembrane region" description="Helical" evidence="1">
    <location>
        <begin position="243"/>
        <end position="268"/>
    </location>
</feature>
<keyword evidence="3" id="KW-1185">Reference proteome</keyword>
<feature type="transmembrane region" description="Helical" evidence="1">
    <location>
        <begin position="179"/>
        <end position="200"/>
    </location>
</feature>
<comment type="caution">
    <text evidence="2">The sequence shown here is derived from an EMBL/GenBank/DDBJ whole genome shotgun (WGS) entry which is preliminary data.</text>
</comment>
<dbReference type="EMBL" id="JBHUMF010000031">
    <property type="protein sequence ID" value="MFD2682433.1"/>
    <property type="molecule type" value="Genomic_DNA"/>
</dbReference>
<sequence>MSLLSSILHTMLLSFIELLYLVGTFITVGLVIGVLERYSNAYFVKAFGPKGVLLTAWIGVPIHEIGHLIQCFIWGHRVIRVKLLQFHHGDGVLGFVQHQYNPNSIYQQIGNFFIGLGPIFSGIGSLMFGMYLLIPESYESFIAYTHQHVTFEKLGIGVLKTTGRAVLELSKSLFTLHNLINPLFWIFLLIAICISSHTSLSKKDIQGSAKGLLPIFGLLVFINIAGGILGFNSYQIIVRMAEYNAYVLAFSAIAVLFSLITLVLSYILSSINIRN</sequence>
<evidence type="ECO:0000256" key="1">
    <source>
        <dbReference type="SAM" id="Phobius"/>
    </source>
</evidence>
<gene>
    <name evidence="2" type="ORF">ACFSUL_16970</name>
</gene>
<proteinExistence type="predicted"/>
<accession>A0ABW5RUW2</accession>
<feature type="transmembrane region" description="Helical" evidence="1">
    <location>
        <begin position="12"/>
        <end position="35"/>
    </location>
</feature>
<feature type="transmembrane region" description="Helical" evidence="1">
    <location>
        <begin position="212"/>
        <end position="231"/>
    </location>
</feature>
<name>A0ABW5RUW2_9BACI</name>